<feature type="compositionally biased region" description="Basic and acidic residues" evidence="6">
    <location>
        <begin position="96"/>
        <end position="106"/>
    </location>
</feature>
<dbReference type="Pfam" id="PF00412">
    <property type="entry name" value="LIM"/>
    <property type="match status" value="2"/>
</dbReference>
<dbReference type="PANTHER" id="PTHR24211:SF20">
    <property type="entry name" value="PROTEIN ESPINAS-RELATED"/>
    <property type="match status" value="1"/>
</dbReference>
<sequence length="657" mass="73433">DDPCFACKLEYRASSAELNLKGTCSGYASLEFNEASMADPCIDASSSLGSYTLSSFEGDRSSLSPAMVPHKSRFPPGEGRRRNRQAPVSTPSSGRGVKETARRLSTSDDDSGCALEEYAWVPSGLHPVMVHQYFSRLPEDKIPYVKSAGEKWRVRQLLLQLPPQDSQPRYCRSLSAKEEQDLRAFDQQRKRDSLGQGVVQVLHRRTLRDMACHRCCQRLNVGDLVVFAARVGDTHAWHPYCFVCHTCRELLIDLVYFHKDGEIYCGRHHAELLKPRCAACDEIIFADECIEAEGHSWHLSHFTCSQCSICLGGCRYVMRENRPYCLRCLDEDAFVRSCATCGKKIANTDPRMTYGRHQWHASKRCFVCHACGTCLLGGSFLCEPDGLYCADRCLGTVGRQRGQEQDEEVEEIGSHEATYRQTCLDRASQVCERLKECSAHALWSDDEEGEAAKEIVVDTVYETIASNLNSFCENSDASSHSLIERQDEEQTPFASEPAAAKRFPQERNNRVRYSSLPDLSSSVLYDVSHSAEQRCQLKIAGHVEPLKSKETTFGAEELSSTDKDNRRDCRVHFSSKPTLHHFNNLSGLSKAPSCCSTCSSSSSDDEEDFCAHLSSVTGVARCYSFGCSPEQVSWRSLAGTSSSTLRKQKRKSNCIIS</sequence>
<gene>
    <name evidence="9" type="ORF">M513_00204</name>
</gene>
<dbReference type="SMART" id="SM00132">
    <property type="entry name" value="LIM"/>
    <property type="match status" value="3"/>
</dbReference>
<dbReference type="PROSITE" id="PS00478">
    <property type="entry name" value="LIM_DOMAIN_1"/>
    <property type="match status" value="1"/>
</dbReference>
<evidence type="ECO:0000256" key="3">
    <source>
        <dbReference type="ARBA" id="ARBA00022833"/>
    </source>
</evidence>
<evidence type="ECO:0000256" key="2">
    <source>
        <dbReference type="ARBA" id="ARBA00022737"/>
    </source>
</evidence>
<feature type="domain" description="LIM zinc-binding" evidence="7">
    <location>
        <begin position="336"/>
        <end position="400"/>
    </location>
</feature>
<keyword evidence="4 5" id="KW-0440">LIM domain</keyword>
<protein>
    <recommendedName>
        <fullName evidence="11">LIM domain protein</fullName>
    </recommendedName>
</protein>
<feature type="region of interest" description="Disordered" evidence="6">
    <location>
        <begin position="58"/>
        <end position="109"/>
    </location>
</feature>
<dbReference type="GO" id="GO:0008270">
    <property type="term" value="F:zinc ion binding"/>
    <property type="evidence" value="ECO:0007669"/>
    <property type="project" value="InterPro"/>
</dbReference>
<keyword evidence="2" id="KW-0677">Repeat</keyword>
<dbReference type="CDD" id="cd09827">
    <property type="entry name" value="PET_Prickle"/>
    <property type="match status" value="1"/>
</dbReference>
<evidence type="ECO:0000256" key="4">
    <source>
        <dbReference type="ARBA" id="ARBA00023038"/>
    </source>
</evidence>
<feature type="domain" description="PET" evidence="8">
    <location>
        <begin position="99"/>
        <end position="207"/>
    </location>
</feature>
<evidence type="ECO:0000256" key="5">
    <source>
        <dbReference type="PROSITE-ProRule" id="PRU00125"/>
    </source>
</evidence>
<dbReference type="Gene3D" id="2.10.110.10">
    <property type="entry name" value="Cysteine Rich Protein"/>
    <property type="match status" value="3"/>
</dbReference>
<keyword evidence="1 5" id="KW-0479">Metal-binding</keyword>
<dbReference type="InterPro" id="IPR047120">
    <property type="entry name" value="Pk/Esn/Tes"/>
</dbReference>
<keyword evidence="10" id="KW-1185">Reference proteome</keyword>
<keyword evidence="3 5" id="KW-0862">Zinc</keyword>
<evidence type="ECO:0000256" key="1">
    <source>
        <dbReference type="ARBA" id="ARBA00022723"/>
    </source>
</evidence>
<evidence type="ECO:0000256" key="6">
    <source>
        <dbReference type="SAM" id="MobiDB-lite"/>
    </source>
</evidence>
<dbReference type="InterPro" id="IPR033723">
    <property type="entry name" value="PET_prickle"/>
</dbReference>
<evidence type="ECO:0000259" key="8">
    <source>
        <dbReference type="PROSITE" id="PS51303"/>
    </source>
</evidence>
<dbReference type="EMBL" id="KL363182">
    <property type="protein sequence ID" value="KFD59041.1"/>
    <property type="molecule type" value="Genomic_DNA"/>
</dbReference>
<dbReference type="SUPFAM" id="SSF57716">
    <property type="entry name" value="Glucocorticoid receptor-like (DNA-binding domain)"/>
    <property type="match status" value="2"/>
</dbReference>
<feature type="non-terminal residue" evidence="9">
    <location>
        <position position="1"/>
    </location>
</feature>
<evidence type="ECO:0008006" key="11">
    <source>
        <dbReference type="Google" id="ProtNLM"/>
    </source>
</evidence>
<dbReference type="AlphaFoldDB" id="A0A085MP95"/>
<evidence type="ECO:0000313" key="10">
    <source>
        <dbReference type="Proteomes" id="UP000030764"/>
    </source>
</evidence>
<dbReference type="InterPro" id="IPR010442">
    <property type="entry name" value="PET_domain"/>
</dbReference>
<dbReference type="Proteomes" id="UP000030764">
    <property type="component" value="Unassembled WGS sequence"/>
</dbReference>
<dbReference type="PROSITE" id="PS51303">
    <property type="entry name" value="PET"/>
    <property type="match status" value="1"/>
</dbReference>
<accession>A0A085MP95</accession>
<reference evidence="9 10" key="1">
    <citation type="journal article" date="2014" name="Nat. Genet.">
        <title>Genome and transcriptome of the porcine whipworm Trichuris suis.</title>
        <authorList>
            <person name="Jex A.R."/>
            <person name="Nejsum P."/>
            <person name="Schwarz E.M."/>
            <person name="Hu L."/>
            <person name="Young N.D."/>
            <person name="Hall R.S."/>
            <person name="Korhonen P.K."/>
            <person name="Liao S."/>
            <person name="Thamsborg S."/>
            <person name="Xia J."/>
            <person name="Xu P."/>
            <person name="Wang S."/>
            <person name="Scheerlinck J.P."/>
            <person name="Hofmann A."/>
            <person name="Sternberg P.W."/>
            <person name="Wang J."/>
            <person name="Gasser R.B."/>
        </authorList>
    </citation>
    <scope>NUCLEOTIDE SEQUENCE [LARGE SCALE GENOMIC DNA]</scope>
    <source>
        <strain evidence="9">DCEP-RM93M</strain>
    </source>
</reference>
<dbReference type="CDD" id="cd09340">
    <property type="entry name" value="LIM1_Testin_like"/>
    <property type="match status" value="1"/>
</dbReference>
<organism evidence="9 10">
    <name type="scientific">Trichuris suis</name>
    <name type="common">pig whipworm</name>
    <dbReference type="NCBI Taxonomy" id="68888"/>
    <lineage>
        <taxon>Eukaryota</taxon>
        <taxon>Metazoa</taxon>
        <taxon>Ecdysozoa</taxon>
        <taxon>Nematoda</taxon>
        <taxon>Enoplea</taxon>
        <taxon>Dorylaimia</taxon>
        <taxon>Trichinellida</taxon>
        <taxon>Trichuridae</taxon>
        <taxon>Trichuris</taxon>
    </lineage>
</organism>
<name>A0A085MP95_9BILA</name>
<dbReference type="PANTHER" id="PTHR24211">
    <property type="entry name" value="LIM DOMAIN-CONTAINING PROTEIN"/>
    <property type="match status" value="1"/>
</dbReference>
<proteinExistence type="predicted"/>
<dbReference type="InterPro" id="IPR001781">
    <property type="entry name" value="Znf_LIM"/>
</dbReference>
<dbReference type="PROSITE" id="PS50023">
    <property type="entry name" value="LIM_DOMAIN_2"/>
    <property type="match status" value="3"/>
</dbReference>
<feature type="domain" description="LIM zinc-binding" evidence="7">
    <location>
        <begin position="275"/>
        <end position="335"/>
    </location>
</feature>
<feature type="domain" description="LIM zinc-binding" evidence="7">
    <location>
        <begin position="210"/>
        <end position="274"/>
    </location>
</feature>
<dbReference type="Pfam" id="PF06297">
    <property type="entry name" value="PET"/>
    <property type="match status" value="1"/>
</dbReference>
<feature type="region of interest" description="Disordered" evidence="6">
    <location>
        <begin position="482"/>
        <end position="506"/>
    </location>
</feature>
<evidence type="ECO:0000259" key="7">
    <source>
        <dbReference type="PROSITE" id="PS50023"/>
    </source>
</evidence>
<evidence type="ECO:0000313" key="9">
    <source>
        <dbReference type="EMBL" id="KFD59041.1"/>
    </source>
</evidence>
<dbReference type="FunFam" id="2.10.110.10:FF:000005">
    <property type="entry name" value="Testin isoform 1"/>
    <property type="match status" value="1"/>
</dbReference>